<evidence type="ECO:0000313" key="1">
    <source>
        <dbReference type="EMBL" id="GAU40031.1"/>
    </source>
</evidence>
<evidence type="ECO:0000313" key="2">
    <source>
        <dbReference type="Proteomes" id="UP000242715"/>
    </source>
</evidence>
<protein>
    <submittedName>
        <fullName evidence="1">Uncharacterized protein</fullName>
    </submittedName>
</protein>
<organism evidence="1 2">
    <name type="scientific">Trifolium subterraneum</name>
    <name type="common">Subterranean clover</name>
    <dbReference type="NCBI Taxonomy" id="3900"/>
    <lineage>
        <taxon>Eukaryota</taxon>
        <taxon>Viridiplantae</taxon>
        <taxon>Streptophyta</taxon>
        <taxon>Embryophyta</taxon>
        <taxon>Tracheophyta</taxon>
        <taxon>Spermatophyta</taxon>
        <taxon>Magnoliopsida</taxon>
        <taxon>eudicotyledons</taxon>
        <taxon>Gunneridae</taxon>
        <taxon>Pentapetalae</taxon>
        <taxon>rosids</taxon>
        <taxon>fabids</taxon>
        <taxon>Fabales</taxon>
        <taxon>Fabaceae</taxon>
        <taxon>Papilionoideae</taxon>
        <taxon>50 kb inversion clade</taxon>
        <taxon>NPAAA clade</taxon>
        <taxon>Hologalegina</taxon>
        <taxon>IRL clade</taxon>
        <taxon>Trifolieae</taxon>
        <taxon>Trifolium</taxon>
    </lineage>
</organism>
<reference evidence="2" key="1">
    <citation type="journal article" date="2017" name="Front. Plant Sci.">
        <title>Climate Clever Clovers: New Paradigm to Reduce the Environmental Footprint of Ruminants by Breeding Low Methanogenic Forages Utilizing Haplotype Variation.</title>
        <authorList>
            <person name="Kaur P."/>
            <person name="Appels R."/>
            <person name="Bayer P.E."/>
            <person name="Keeble-Gagnere G."/>
            <person name="Wang J."/>
            <person name="Hirakawa H."/>
            <person name="Shirasawa K."/>
            <person name="Vercoe P."/>
            <person name="Stefanova K."/>
            <person name="Durmic Z."/>
            <person name="Nichols P."/>
            <person name="Revell C."/>
            <person name="Isobe S.N."/>
            <person name="Edwards D."/>
            <person name="Erskine W."/>
        </authorList>
    </citation>
    <scope>NUCLEOTIDE SEQUENCE [LARGE SCALE GENOMIC DNA]</scope>
    <source>
        <strain evidence="2">cv. Daliak</strain>
    </source>
</reference>
<accession>A0A2Z6N8M2</accession>
<dbReference type="EMBL" id="DF973788">
    <property type="protein sequence ID" value="GAU40031.1"/>
    <property type="molecule type" value="Genomic_DNA"/>
</dbReference>
<sequence length="72" mass="8000">MSEDGPRLIIRGGERLVSPEVKQVLSKEDIVRVRQCRSLGSQQAATSDGCIPLLINMIEAKVVRDNLQLKQL</sequence>
<name>A0A2Z6N8M2_TRISU</name>
<dbReference type="AlphaFoldDB" id="A0A2Z6N8M2"/>
<proteinExistence type="predicted"/>
<dbReference type="Proteomes" id="UP000242715">
    <property type="component" value="Unassembled WGS sequence"/>
</dbReference>
<gene>
    <name evidence="1" type="ORF">TSUD_258240</name>
</gene>
<keyword evidence="2" id="KW-1185">Reference proteome</keyword>